<dbReference type="InterPro" id="IPR050654">
    <property type="entry name" value="AChE-related_enzymes"/>
</dbReference>
<comment type="caution">
    <text evidence="6">The sequence shown here is derived from an EMBL/GenBank/DDBJ whole genome shotgun (WGS) entry which is preliminary data.</text>
</comment>
<keyword evidence="4" id="KW-0732">Signal</keyword>
<gene>
    <name evidence="6" type="ORF">MBJ925_LOCUS38719</name>
</gene>
<dbReference type="InterPro" id="IPR002018">
    <property type="entry name" value="CarbesteraseB"/>
</dbReference>
<dbReference type="GO" id="GO:0005615">
    <property type="term" value="C:extracellular space"/>
    <property type="evidence" value="ECO:0007669"/>
    <property type="project" value="TreeGrafter"/>
</dbReference>
<organism evidence="6 7">
    <name type="scientific">Rotaria magnacalcarata</name>
    <dbReference type="NCBI Taxonomy" id="392030"/>
    <lineage>
        <taxon>Eukaryota</taxon>
        <taxon>Metazoa</taxon>
        <taxon>Spiralia</taxon>
        <taxon>Gnathifera</taxon>
        <taxon>Rotifera</taxon>
        <taxon>Eurotatoria</taxon>
        <taxon>Bdelloidea</taxon>
        <taxon>Philodinida</taxon>
        <taxon>Philodinidae</taxon>
        <taxon>Rotaria</taxon>
    </lineage>
</organism>
<feature type="domain" description="Carboxylesterase type B" evidence="5">
    <location>
        <begin position="23"/>
        <end position="585"/>
    </location>
</feature>
<dbReference type="PANTHER" id="PTHR43918">
    <property type="entry name" value="ACETYLCHOLINESTERASE"/>
    <property type="match status" value="1"/>
</dbReference>
<dbReference type="Proteomes" id="UP000663824">
    <property type="component" value="Unassembled WGS sequence"/>
</dbReference>
<dbReference type="EMBL" id="CAJNRE010021742">
    <property type="protein sequence ID" value="CAF2262338.1"/>
    <property type="molecule type" value="Genomic_DNA"/>
</dbReference>
<feature type="chain" id="PRO_5032740495" description="Carboxylesterase type B domain-containing protein" evidence="4">
    <location>
        <begin position="19"/>
        <end position="633"/>
    </location>
</feature>
<sequence length="633" mass="72039">MITSIIILLLLIIHESITSIHLLNTTSGIYVGQTAHYRDVIIQQYLGIKYGRIEKRFDHAEPIRKENDTIIDATSLGPVCKPTIDSCEVTTQGDFIETMCAVTYGIFSLISSANEECLFLNVYIPINNKTSQNKKAILMWIHGGSGQIGTGNLFDGTILAALGDIIVVTFNFRLNLFGFLSSGDERLLGNIGLYDQSMVLDWIYENSEALGGDIERITVGGHSAGAPHAYYLAISPFNQGRIRRLILQSGSPFNIWSHIQANQAMERFDVVADDNQCGMMDGFDEKLNCLRETNYHFIAEYEHHTYTSAYHTNVVLHGDYMNKFQLGLNSTDTLADTEMLIGSNDDEGVFVAIIPVLMEQQNQTSLELDKVNYTSVSLKFLAAMQPNKTCLHKKALELYHINPAPDDCSESPDCYCSLFYNYSRLISDVLFFNDYYRFLTQRIQSSKKTFAYEYSYRTSQDHQTLCNDYLYKRKLVGHFAELEYTWGTPLLFEKTNSTNKLIPLINYTPYDQNATDSYTNEQIAFSELMIEQWSNFIKNGQPNSKTKFENPWIPLVNISNGLIMHFNMNQNEMKKFEIPLSVQFWMNTCSTIETSKSIDLNDQASTDEISFTLFSFTSLFVLSILQSSYVMMI</sequence>
<accession>A0A817AC19</accession>
<keyword evidence="3" id="KW-0378">Hydrolase</keyword>
<evidence type="ECO:0000313" key="6">
    <source>
        <dbReference type="EMBL" id="CAF2262338.1"/>
    </source>
</evidence>
<dbReference type="PANTHER" id="PTHR43918:SF4">
    <property type="entry name" value="CARBOXYLIC ESTER HYDROLASE"/>
    <property type="match status" value="1"/>
</dbReference>
<dbReference type="GO" id="GO:0019695">
    <property type="term" value="P:choline metabolic process"/>
    <property type="evidence" value="ECO:0007669"/>
    <property type="project" value="TreeGrafter"/>
</dbReference>
<protein>
    <recommendedName>
        <fullName evidence="5">Carboxylesterase type B domain-containing protein</fullName>
    </recommendedName>
</protein>
<dbReference type="InterPro" id="IPR029058">
    <property type="entry name" value="AB_hydrolase_fold"/>
</dbReference>
<proteinExistence type="inferred from homology"/>
<dbReference type="Pfam" id="PF00135">
    <property type="entry name" value="COesterase"/>
    <property type="match status" value="1"/>
</dbReference>
<comment type="similarity">
    <text evidence="1">Belongs to the type-B carboxylesterase/lipase family.</text>
</comment>
<evidence type="ECO:0000313" key="7">
    <source>
        <dbReference type="Proteomes" id="UP000663824"/>
    </source>
</evidence>
<dbReference type="Gene3D" id="3.40.50.1820">
    <property type="entry name" value="alpha/beta hydrolase"/>
    <property type="match status" value="1"/>
</dbReference>
<reference evidence="6" key="1">
    <citation type="submission" date="2021-02" db="EMBL/GenBank/DDBJ databases">
        <authorList>
            <person name="Nowell W R."/>
        </authorList>
    </citation>
    <scope>NUCLEOTIDE SEQUENCE</scope>
</reference>
<keyword evidence="2" id="KW-0719">Serine esterase</keyword>
<evidence type="ECO:0000256" key="4">
    <source>
        <dbReference type="SAM" id="SignalP"/>
    </source>
</evidence>
<dbReference type="SUPFAM" id="SSF53474">
    <property type="entry name" value="alpha/beta-Hydrolases"/>
    <property type="match status" value="1"/>
</dbReference>
<evidence type="ECO:0000259" key="5">
    <source>
        <dbReference type="Pfam" id="PF00135"/>
    </source>
</evidence>
<feature type="signal peptide" evidence="4">
    <location>
        <begin position="1"/>
        <end position="18"/>
    </location>
</feature>
<evidence type="ECO:0000256" key="3">
    <source>
        <dbReference type="ARBA" id="ARBA00022801"/>
    </source>
</evidence>
<dbReference type="GO" id="GO:0005886">
    <property type="term" value="C:plasma membrane"/>
    <property type="evidence" value="ECO:0007669"/>
    <property type="project" value="TreeGrafter"/>
</dbReference>
<evidence type="ECO:0000256" key="2">
    <source>
        <dbReference type="ARBA" id="ARBA00022487"/>
    </source>
</evidence>
<dbReference type="AlphaFoldDB" id="A0A817AC19"/>
<evidence type="ECO:0000256" key="1">
    <source>
        <dbReference type="ARBA" id="ARBA00005964"/>
    </source>
</evidence>
<dbReference type="GO" id="GO:0006581">
    <property type="term" value="P:acetylcholine catabolic process"/>
    <property type="evidence" value="ECO:0007669"/>
    <property type="project" value="TreeGrafter"/>
</dbReference>
<name>A0A817AC19_9BILA</name>
<dbReference type="GO" id="GO:0003990">
    <property type="term" value="F:acetylcholinesterase activity"/>
    <property type="evidence" value="ECO:0007669"/>
    <property type="project" value="TreeGrafter"/>
</dbReference>